<accession>A0ACA9NC97</accession>
<name>A0ACA9NC97_9GLOM</name>
<evidence type="ECO:0000313" key="2">
    <source>
        <dbReference type="Proteomes" id="UP000789702"/>
    </source>
</evidence>
<proteinExistence type="predicted"/>
<dbReference type="EMBL" id="CAJVPU010015750">
    <property type="protein sequence ID" value="CAG8648701.1"/>
    <property type="molecule type" value="Genomic_DNA"/>
</dbReference>
<protein>
    <submittedName>
        <fullName evidence="1">15963_t:CDS:1</fullName>
    </submittedName>
</protein>
<sequence length="361" mass="41573">MFISHKLPLMTSKNLSSVISMTSYDLSLMASHYSSEAERETENETRSKHPGGRPLDSVWEHFAATPLKSLGYFSAVYKYCNTQFSRGHPNELEVHLAKECEGESLDDKIRSKYLEIAIQRQLSKEKTSSKNQSKKQKISINDYWENKNQFLASSKKEAIDSGSYLKRYIDELNISGDGLKLFIETRWTSAYETVNSVFRLKLVLEKGMYTQITLYAAQLWQSMGYKDKLSAQALIAQIIKFKEKEFPYNVGYDSQLSYNVKNKTEDELVALIQRSYLFDAEDENNISEDYKDENNGESDDDLEISNHQVVVLVINNVVDLYHQAFNQVGDLYVSNEDNVNSDVAMNEDYEFNLEELVQDLE</sequence>
<gene>
    <name evidence="1" type="ORF">DHETER_LOCUS9183</name>
</gene>
<keyword evidence="2" id="KW-1185">Reference proteome</keyword>
<organism evidence="1 2">
    <name type="scientific">Dentiscutata heterogama</name>
    <dbReference type="NCBI Taxonomy" id="1316150"/>
    <lineage>
        <taxon>Eukaryota</taxon>
        <taxon>Fungi</taxon>
        <taxon>Fungi incertae sedis</taxon>
        <taxon>Mucoromycota</taxon>
        <taxon>Glomeromycotina</taxon>
        <taxon>Glomeromycetes</taxon>
        <taxon>Diversisporales</taxon>
        <taxon>Gigasporaceae</taxon>
        <taxon>Dentiscutata</taxon>
    </lineage>
</organism>
<dbReference type="Proteomes" id="UP000789702">
    <property type="component" value="Unassembled WGS sequence"/>
</dbReference>
<comment type="caution">
    <text evidence="1">The sequence shown here is derived from an EMBL/GenBank/DDBJ whole genome shotgun (WGS) entry which is preliminary data.</text>
</comment>
<evidence type="ECO:0000313" key="1">
    <source>
        <dbReference type="EMBL" id="CAG8648701.1"/>
    </source>
</evidence>
<reference evidence="1" key="1">
    <citation type="submission" date="2021-06" db="EMBL/GenBank/DDBJ databases">
        <authorList>
            <person name="Kallberg Y."/>
            <person name="Tangrot J."/>
            <person name="Rosling A."/>
        </authorList>
    </citation>
    <scope>NUCLEOTIDE SEQUENCE</scope>
    <source>
        <strain evidence="1">IL203A</strain>
    </source>
</reference>